<comment type="similarity">
    <text evidence="2">Belongs to the asparagine synthetase family.</text>
</comment>
<evidence type="ECO:0000313" key="10">
    <source>
        <dbReference type="EMBL" id="RAU23566.1"/>
    </source>
</evidence>
<comment type="caution">
    <text evidence="10">The sequence shown here is derived from an EMBL/GenBank/DDBJ whole genome shotgun (WGS) entry which is preliminary data.</text>
</comment>
<dbReference type="InterPro" id="IPR014729">
    <property type="entry name" value="Rossmann-like_a/b/a_fold"/>
</dbReference>
<dbReference type="InterPro" id="IPR029055">
    <property type="entry name" value="Ntn_hydrolases_N"/>
</dbReference>
<evidence type="ECO:0000256" key="5">
    <source>
        <dbReference type="ARBA" id="ARBA00022840"/>
    </source>
</evidence>
<evidence type="ECO:0000313" key="11">
    <source>
        <dbReference type="Proteomes" id="UP000251075"/>
    </source>
</evidence>
<comment type="pathway">
    <text evidence="1">Amino-acid biosynthesis; L-asparagine biosynthesis; L-asparagine from L-aspartate (L-Gln route): step 1/1.</text>
</comment>
<dbReference type="Pfam" id="PF13537">
    <property type="entry name" value="GATase_7"/>
    <property type="match status" value="1"/>
</dbReference>
<dbReference type="GO" id="GO:0004066">
    <property type="term" value="F:asparagine synthase (glutamine-hydrolyzing) activity"/>
    <property type="evidence" value="ECO:0007669"/>
    <property type="project" value="UniProtKB-EC"/>
</dbReference>
<reference evidence="10 11" key="1">
    <citation type="submission" date="2017-11" db="EMBL/GenBank/DDBJ databases">
        <title>Draft genome sequence of magnetotactic bacterium Magnetospirillum kuznetsovii LBB-42.</title>
        <authorList>
            <person name="Grouzdev D.S."/>
            <person name="Rysina M.S."/>
            <person name="Baslerov R.V."/>
            <person name="Koziaeva V."/>
        </authorList>
    </citation>
    <scope>NUCLEOTIDE SEQUENCE [LARGE SCALE GENOMIC DNA]</scope>
    <source>
        <strain evidence="10 11">LBB-42</strain>
    </source>
</reference>
<keyword evidence="5 8" id="KW-0067">ATP-binding</keyword>
<dbReference type="PANTHER" id="PTHR43284:SF1">
    <property type="entry name" value="ASPARAGINE SYNTHETASE"/>
    <property type="match status" value="1"/>
</dbReference>
<dbReference type="PROSITE" id="PS51278">
    <property type="entry name" value="GATASE_TYPE_2"/>
    <property type="match status" value="1"/>
</dbReference>
<dbReference type="InterPro" id="IPR001962">
    <property type="entry name" value="Asn_synthase"/>
</dbReference>
<evidence type="ECO:0000256" key="3">
    <source>
        <dbReference type="ARBA" id="ARBA00012737"/>
    </source>
</evidence>
<protein>
    <recommendedName>
        <fullName evidence="3">asparagine synthase (glutamine-hydrolyzing)</fullName>
        <ecNumber evidence="3">6.3.5.4</ecNumber>
    </recommendedName>
</protein>
<dbReference type="CDD" id="cd00712">
    <property type="entry name" value="AsnB"/>
    <property type="match status" value="1"/>
</dbReference>
<evidence type="ECO:0000259" key="9">
    <source>
        <dbReference type="PROSITE" id="PS51278"/>
    </source>
</evidence>
<dbReference type="SUPFAM" id="SSF52402">
    <property type="entry name" value="Adenine nucleotide alpha hydrolases-like"/>
    <property type="match status" value="1"/>
</dbReference>
<dbReference type="CDD" id="cd01991">
    <property type="entry name" value="Asn_synthase_B_C"/>
    <property type="match status" value="1"/>
</dbReference>
<gene>
    <name evidence="10" type="primary">asnB</name>
    <name evidence="10" type="ORF">CU669_00210</name>
</gene>
<dbReference type="PANTHER" id="PTHR43284">
    <property type="entry name" value="ASPARAGINE SYNTHETASE (GLUTAMINE-HYDROLYZING)"/>
    <property type="match status" value="1"/>
</dbReference>
<evidence type="ECO:0000256" key="2">
    <source>
        <dbReference type="ARBA" id="ARBA00005752"/>
    </source>
</evidence>
<dbReference type="InterPro" id="IPR006426">
    <property type="entry name" value="Asn_synth_AEB"/>
</dbReference>
<dbReference type="RefSeq" id="WP_112141797.1">
    <property type="nucleotide sequence ID" value="NZ_PGTO01000001.1"/>
</dbReference>
<sequence>MCGIFLWIDRRGAVDVARAARALLVQNHRGPDNQALWVWDGANAERIERLAERLADGSLEGRRAHVVLGNNRLAINDPTPRSNQPMASPDGRLAITFNGCIYNFVELRAGLEAEGERFTTTGDTEVLVRMLALKGPDAVRRLNGAWAFAALDMAARTVTLSRDRYGERPLFFHQDGDAFVAASEIKTLYAALGGERVVDPDHLMAFLAFRKWPLRDGQRSFFQGIRRLVPGTSLTIDADSLRVTEDANNTIDHYLDGSARAEDIADDVRRAVEIRLRADVPVAVLLSGGIDSTMIAAFACMDKAVRDKVAFYTASNPGTVGRDLPFARMAAKDLGIELREVGMEIDLGAFDHLTALAAQYDLPVPIVGTTAAMNEMYRAMGRDGIKCVLDGTGGDEIFGGYKDYYVLTAVAGLIGRGRLGHALDLGRTAWSKRWVDRTMVLRYAYGRLTGKPYGSSPLRHFADLAHPRYRGAVAHTPFYYPEKNHFRQSLAENQLEDCLTGRLPDFTAYADHNSMQHSVENRSPFLDMTLAKYMRLPEEDKYRDGFNKWALRKAMPPVIDQRLTWRPEKVGARWASAEFFTTHRAAIRARIAKCDLLAQAFDLTALLQRLDGHAYETALSLDLLSVALFAEVHPTVLGEPGAGGDD</sequence>
<accession>A0A364P2Q1</accession>
<dbReference type="Gene3D" id="3.60.20.10">
    <property type="entry name" value="Glutamine Phosphoribosylpyrophosphate, subunit 1, domain 1"/>
    <property type="match status" value="1"/>
</dbReference>
<dbReference type="Gene3D" id="3.40.50.620">
    <property type="entry name" value="HUPs"/>
    <property type="match status" value="1"/>
</dbReference>
<dbReference type="EMBL" id="PGTO01000001">
    <property type="protein sequence ID" value="RAU23566.1"/>
    <property type="molecule type" value="Genomic_DNA"/>
</dbReference>
<proteinExistence type="inferred from homology"/>
<dbReference type="Pfam" id="PF00733">
    <property type="entry name" value="Asn_synthase"/>
    <property type="match status" value="1"/>
</dbReference>
<evidence type="ECO:0000256" key="8">
    <source>
        <dbReference type="PIRSR" id="PIRSR001589-2"/>
    </source>
</evidence>
<comment type="catalytic activity">
    <reaction evidence="7">
        <text>L-aspartate + L-glutamine + ATP + H2O = L-asparagine + L-glutamate + AMP + diphosphate + H(+)</text>
        <dbReference type="Rhea" id="RHEA:12228"/>
        <dbReference type="ChEBI" id="CHEBI:15377"/>
        <dbReference type="ChEBI" id="CHEBI:15378"/>
        <dbReference type="ChEBI" id="CHEBI:29985"/>
        <dbReference type="ChEBI" id="CHEBI:29991"/>
        <dbReference type="ChEBI" id="CHEBI:30616"/>
        <dbReference type="ChEBI" id="CHEBI:33019"/>
        <dbReference type="ChEBI" id="CHEBI:58048"/>
        <dbReference type="ChEBI" id="CHEBI:58359"/>
        <dbReference type="ChEBI" id="CHEBI:456215"/>
        <dbReference type="EC" id="6.3.5.4"/>
    </reaction>
</comment>
<dbReference type="GO" id="GO:0005829">
    <property type="term" value="C:cytosol"/>
    <property type="evidence" value="ECO:0007669"/>
    <property type="project" value="TreeGrafter"/>
</dbReference>
<dbReference type="SUPFAM" id="SSF56235">
    <property type="entry name" value="N-terminal nucleophile aminohydrolases (Ntn hydrolases)"/>
    <property type="match status" value="1"/>
</dbReference>
<dbReference type="EC" id="6.3.5.4" evidence="3"/>
<dbReference type="InterPro" id="IPR051786">
    <property type="entry name" value="ASN_synthetase/amidase"/>
</dbReference>
<dbReference type="PIRSF" id="PIRSF001589">
    <property type="entry name" value="Asn_synthetase_glu-h"/>
    <property type="match status" value="1"/>
</dbReference>
<evidence type="ECO:0000256" key="6">
    <source>
        <dbReference type="ARBA" id="ARBA00022962"/>
    </source>
</evidence>
<feature type="domain" description="Glutamine amidotransferase type-2" evidence="9">
    <location>
        <begin position="2"/>
        <end position="239"/>
    </location>
</feature>
<feature type="binding site" evidence="8">
    <location>
        <position position="123"/>
    </location>
    <ligand>
        <name>L-glutamine</name>
        <dbReference type="ChEBI" id="CHEBI:58359"/>
    </ligand>
</feature>
<dbReference type="OrthoDB" id="9763290at2"/>
<name>A0A364P2Q1_9PROT</name>
<evidence type="ECO:0000256" key="7">
    <source>
        <dbReference type="ARBA" id="ARBA00048741"/>
    </source>
</evidence>
<dbReference type="GO" id="GO:0006529">
    <property type="term" value="P:asparagine biosynthetic process"/>
    <property type="evidence" value="ECO:0007669"/>
    <property type="project" value="InterPro"/>
</dbReference>
<organism evidence="10 11">
    <name type="scientific">Paramagnetospirillum kuznetsovii</name>
    <dbReference type="NCBI Taxonomy" id="2053833"/>
    <lineage>
        <taxon>Bacteria</taxon>
        <taxon>Pseudomonadati</taxon>
        <taxon>Pseudomonadota</taxon>
        <taxon>Alphaproteobacteria</taxon>
        <taxon>Rhodospirillales</taxon>
        <taxon>Magnetospirillaceae</taxon>
        <taxon>Paramagnetospirillum</taxon>
    </lineage>
</organism>
<dbReference type="AlphaFoldDB" id="A0A364P2Q1"/>
<dbReference type="InterPro" id="IPR033738">
    <property type="entry name" value="AsnB_N"/>
</dbReference>
<evidence type="ECO:0000256" key="1">
    <source>
        <dbReference type="ARBA" id="ARBA00005187"/>
    </source>
</evidence>
<keyword evidence="4 8" id="KW-0547">Nucleotide-binding</keyword>
<evidence type="ECO:0000256" key="4">
    <source>
        <dbReference type="ARBA" id="ARBA00022741"/>
    </source>
</evidence>
<feature type="binding site" evidence="8">
    <location>
        <position position="285"/>
    </location>
    <ligand>
        <name>ATP</name>
        <dbReference type="ChEBI" id="CHEBI:30616"/>
    </ligand>
</feature>
<dbReference type="GO" id="GO:0005524">
    <property type="term" value="F:ATP binding"/>
    <property type="evidence" value="ECO:0007669"/>
    <property type="project" value="UniProtKB-KW"/>
</dbReference>
<keyword evidence="6" id="KW-0315">Glutamine amidotransferase</keyword>
<dbReference type="InterPro" id="IPR017932">
    <property type="entry name" value="GATase_2_dom"/>
</dbReference>
<keyword evidence="11" id="KW-1185">Reference proteome</keyword>
<dbReference type="Proteomes" id="UP000251075">
    <property type="component" value="Unassembled WGS sequence"/>
</dbReference>
<dbReference type="NCBIfam" id="TIGR01536">
    <property type="entry name" value="asn_synth_AEB"/>
    <property type="match status" value="1"/>
</dbReference>